<dbReference type="InterPro" id="IPR006121">
    <property type="entry name" value="HMA_dom"/>
</dbReference>
<dbReference type="InterPro" id="IPR036163">
    <property type="entry name" value="HMA_dom_sf"/>
</dbReference>
<dbReference type="Proteomes" id="UP001501586">
    <property type="component" value="Unassembled WGS sequence"/>
</dbReference>
<dbReference type="Pfam" id="PF00403">
    <property type="entry name" value="HMA"/>
    <property type="match status" value="1"/>
</dbReference>
<accession>A0ABP8EI51</accession>
<reference evidence="4" key="1">
    <citation type="journal article" date="2019" name="Int. J. Syst. Evol. Microbiol.">
        <title>The Global Catalogue of Microorganisms (GCM) 10K type strain sequencing project: providing services to taxonomists for standard genome sequencing and annotation.</title>
        <authorList>
            <consortium name="The Broad Institute Genomics Platform"/>
            <consortium name="The Broad Institute Genome Sequencing Center for Infectious Disease"/>
            <person name="Wu L."/>
            <person name="Ma J."/>
        </authorList>
    </citation>
    <scope>NUCLEOTIDE SEQUENCE [LARGE SCALE GENOMIC DNA]</scope>
    <source>
        <strain evidence="4">JCM 17458</strain>
    </source>
</reference>
<dbReference type="CDD" id="cd00371">
    <property type="entry name" value="HMA"/>
    <property type="match status" value="1"/>
</dbReference>
<name>A0ABP8EI51_9MICO</name>
<evidence type="ECO:0000259" key="2">
    <source>
        <dbReference type="PROSITE" id="PS50846"/>
    </source>
</evidence>
<feature type="domain" description="HMA" evidence="2">
    <location>
        <begin position="2"/>
        <end position="70"/>
    </location>
</feature>
<evidence type="ECO:0000313" key="3">
    <source>
        <dbReference type="EMBL" id="GAA4283617.1"/>
    </source>
</evidence>
<dbReference type="RefSeq" id="WP_236863699.1">
    <property type="nucleotide sequence ID" value="NZ_BAABAZ010000004.1"/>
</dbReference>
<dbReference type="EMBL" id="BAABAZ010000004">
    <property type="protein sequence ID" value="GAA4283617.1"/>
    <property type="molecule type" value="Genomic_DNA"/>
</dbReference>
<dbReference type="PROSITE" id="PS01047">
    <property type="entry name" value="HMA_1"/>
    <property type="match status" value="1"/>
</dbReference>
<organism evidence="3 4">
    <name type="scientific">Brevibacterium daeguense</name>
    <dbReference type="NCBI Taxonomy" id="909936"/>
    <lineage>
        <taxon>Bacteria</taxon>
        <taxon>Bacillati</taxon>
        <taxon>Actinomycetota</taxon>
        <taxon>Actinomycetes</taxon>
        <taxon>Micrococcales</taxon>
        <taxon>Brevibacteriaceae</taxon>
        <taxon>Brevibacterium</taxon>
    </lineage>
</organism>
<comment type="caution">
    <text evidence="3">The sequence shown here is derived from an EMBL/GenBank/DDBJ whole genome shotgun (WGS) entry which is preliminary data.</text>
</comment>
<evidence type="ECO:0000256" key="1">
    <source>
        <dbReference type="ARBA" id="ARBA00022723"/>
    </source>
</evidence>
<sequence>MSTTTITVTGMTCGHCVSAVQEELGALPGVTGVDVELVAGGDSPVTITSDQPLDSAAVEAAVDEAGYEVK</sequence>
<proteinExistence type="predicted"/>
<keyword evidence="1" id="KW-0479">Metal-binding</keyword>
<protein>
    <submittedName>
        <fullName evidence="3">Heavy-metal-associated domain-containing protein</fullName>
    </submittedName>
</protein>
<dbReference type="InterPro" id="IPR017969">
    <property type="entry name" value="Heavy-metal-associated_CS"/>
</dbReference>
<dbReference type="SUPFAM" id="SSF55008">
    <property type="entry name" value="HMA, heavy metal-associated domain"/>
    <property type="match status" value="1"/>
</dbReference>
<dbReference type="Gene3D" id="3.30.70.100">
    <property type="match status" value="1"/>
</dbReference>
<keyword evidence="4" id="KW-1185">Reference proteome</keyword>
<evidence type="ECO:0000313" key="4">
    <source>
        <dbReference type="Proteomes" id="UP001501586"/>
    </source>
</evidence>
<dbReference type="PROSITE" id="PS50846">
    <property type="entry name" value="HMA_2"/>
    <property type="match status" value="1"/>
</dbReference>
<gene>
    <name evidence="3" type="ORF">GCM10022261_11480</name>
</gene>